<organism evidence="1">
    <name type="scientific">uncultured Caudovirales phage</name>
    <dbReference type="NCBI Taxonomy" id="2100421"/>
    <lineage>
        <taxon>Viruses</taxon>
        <taxon>Duplodnaviria</taxon>
        <taxon>Heunggongvirae</taxon>
        <taxon>Uroviricota</taxon>
        <taxon>Caudoviricetes</taxon>
        <taxon>Peduoviridae</taxon>
        <taxon>Maltschvirus</taxon>
        <taxon>Maltschvirus maltsch</taxon>
    </lineage>
</organism>
<name>A0A6J5RI20_9CAUD</name>
<dbReference type="NCBIfam" id="NF033394">
    <property type="entry name" value="capsid_maj_Podo"/>
    <property type="match status" value="1"/>
</dbReference>
<dbReference type="InterPro" id="IPR049718">
    <property type="entry name" value="AKO59007-like"/>
</dbReference>
<gene>
    <name evidence="1" type="ORF">UFOVP1228_25</name>
</gene>
<proteinExistence type="predicted"/>
<evidence type="ECO:0000313" key="1">
    <source>
        <dbReference type="EMBL" id="CAB4191364.1"/>
    </source>
</evidence>
<dbReference type="EMBL" id="LR797176">
    <property type="protein sequence ID" value="CAB4191364.1"/>
    <property type="molecule type" value="Genomic_DNA"/>
</dbReference>
<accession>A0A6J5RI20</accession>
<sequence>MAITNDLLSSTLYSIRDGEVDELYKKVPFLDDAKKHGGIEYEDGGIKIQRPLGVAEHSTISQMTTGYEPVSLAVADVLKPAIYSWSDFVAPVVISKKEELENSGEKAIVKIVEVRMRSVMSLLRRELNKQIIAGSSATLTTMNTLNGSTAGAEKFLEPRVPGATQTSVVGGLAKNTLNVPGFFNQFATAAGAFGTGGLVAMNQIYTAANVITPMGEIHSVIASTAAFGNYKRALFANERYIDEKTLDGGRMALAYAGAVVSADSDMPLNGGGAAVYSMYFLNFDGIKMVIHKDGDFAVSPFEYISGTTARAAQVYFKGQLIADHLGSQGVLINGDVF</sequence>
<protein>
    <submittedName>
        <fullName evidence="1">Uncharacterized protein</fullName>
    </submittedName>
</protein>
<reference evidence="1" key="1">
    <citation type="submission" date="2020-05" db="EMBL/GenBank/DDBJ databases">
        <authorList>
            <person name="Chiriac C."/>
            <person name="Salcher M."/>
            <person name="Ghai R."/>
            <person name="Kavagutti S V."/>
        </authorList>
    </citation>
    <scope>NUCLEOTIDE SEQUENCE</scope>
</reference>